<feature type="compositionally biased region" description="Polar residues" evidence="2">
    <location>
        <begin position="184"/>
        <end position="203"/>
    </location>
</feature>
<feature type="region of interest" description="Disordered" evidence="2">
    <location>
        <begin position="184"/>
        <end position="217"/>
    </location>
</feature>
<keyword evidence="1" id="KW-0175">Coiled coil</keyword>
<feature type="coiled-coil region" evidence="1">
    <location>
        <begin position="247"/>
        <end position="293"/>
    </location>
</feature>
<reference evidence="4 5" key="1">
    <citation type="submission" date="2024-01" db="EMBL/GenBank/DDBJ databases">
        <title>A telomere-to-telomere, gap-free genome of sweet tea (Lithocarpus litseifolius).</title>
        <authorList>
            <person name="Zhou J."/>
        </authorList>
    </citation>
    <scope>NUCLEOTIDE SEQUENCE [LARGE SCALE GENOMIC DNA]</scope>
    <source>
        <strain evidence="4">Zhou-2022a</strain>
        <tissue evidence="4">Leaf</tissue>
    </source>
</reference>
<evidence type="ECO:0000256" key="1">
    <source>
        <dbReference type="SAM" id="Coils"/>
    </source>
</evidence>
<comment type="caution">
    <text evidence="4">The sequence shown here is derived from an EMBL/GenBank/DDBJ whole genome shotgun (WGS) entry which is preliminary data.</text>
</comment>
<sequence>MVSRRDTELRRDLTYFTDIMTGDIEIDSQFLGTSQNTHVSVFDSPPPPQVENATSTKRKRDSNFSVEEDKLLVAPWLNTSVDATNSNEQTQNTFHQKAWEYFMQYNTSGTTRTVISLLSRWGVISEKTNKFVGCMAHVNAQYQSGITEEDKITNAKALYLEKHKKPFLLDHCWLMLKDQPKFANPNNAKSRSSVPPTPESISINEGDCGSRLGDTSNFERPISRKAEKVIRKNKATGKHVGEYLTKKLKLIEDVTQLEEEKVFIEREILATEKEKSEEKLKIEKEKVMIEKKKFEMTEMLEEERIMMKDTTAAVEESESAATAAVVAATVAIEEVAAAAVVVAAAVVEAVVEAVAVAAVVVAVAVASSCDCCLL</sequence>
<evidence type="ECO:0000259" key="3">
    <source>
        <dbReference type="Pfam" id="PF14303"/>
    </source>
</evidence>
<dbReference type="EMBL" id="JAZDWU010000001">
    <property type="protein sequence ID" value="KAL0017290.1"/>
    <property type="molecule type" value="Genomic_DNA"/>
</dbReference>
<keyword evidence="5" id="KW-1185">Reference proteome</keyword>
<feature type="region of interest" description="Disordered" evidence="2">
    <location>
        <begin position="37"/>
        <end position="63"/>
    </location>
</feature>
<dbReference type="PANTHER" id="PTHR45125:SF3">
    <property type="entry name" value="NO-APICAL-MERISTEM-ASSOCIATED CARBOXY-TERMINAL DOMAIN PROTEIN"/>
    <property type="match status" value="1"/>
</dbReference>
<proteinExistence type="predicted"/>
<dbReference type="InterPro" id="IPR029466">
    <property type="entry name" value="NAM-associated_C"/>
</dbReference>
<evidence type="ECO:0000313" key="5">
    <source>
        <dbReference type="Proteomes" id="UP001459277"/>
    </source>
</evidence>
<accession>A0AAW2E6N3</accession>
<evidence type="ECO:0000313" key="4">
    <source>
        <dbReference type="EMBL" id="KAL0017290.1"/>
    </source>
</evidence>
<name>A0AAW2E6N3_9ROSI</name>
<protein>
    <recommendedName>
        <fullName evidence="3">No apical meristem-associated C-terminal domain-containing protein</fullName>
    </recommendedName>
</protein>
<organism evidence="4 5">
    <name type="scientific">Lithocarpus litseifolius</name>
    <dbReference type="NCBI Taxonomy" id="425828"/>
    <lineage>
        <taxon>Eukaryota</taxon>
        <taxon>Viridiplantae</taxon>
        <taxon>Streptophyta</taxon>
        <taxon>Embryophyta</taxon>
        <taxon>Tracheophyta</taxon>
        <taxon>Spermatophyta</taxon>
        <taxon>Magnoliopsida</taxon>
        <taxon>eudicotyledons</taxon>
        <taxon>Gunneridae</taxon>
        <taxon>Pentapetalae</taxon>
        <taxon>rosids</taxon>
        <taxon>fabids</taxon>
        <taxon>Fagales</taxon>
        <taxon>Fagaceae</taxon>
        <taxon>Lithocarpus</taxon>
    </lineage>
</organism>
<dbReference type="PANTHER" id="PTHR45125">
    <property type="entry name" value="F21J9.4-RELATED"/>
    <property type="match status" value="1"/>
</dbReference>
<gene>
    <name evidence="4" type="ORF">SO802_004359</name>
</gene>
<dbReference type="AlphaFoldDB" id="A0AAW2E6N3"/>
<evidence type="ECO:0000256" key="2">
    <source>
        <dbReference type="SAM" id="MobiDB-lite"/>
    </source>
</evidence>
<dbReference type="Proteomes" id="UP001459277">
    <property type="component" value="Unassembled WGS sequence"/>
</dbReference>
<feature type="domain" description="No apical meristem-associated C-terminal" evidence="3">
    <location>
        <begin position="165"/>
        <end position="315"/>
    </location>
</feature>
<dbReference type="Pfam" id="PF14303">
    <property type="entry name" value="NAM-associated"/>
    <property type="match status" value="1"/>
</dbReference>